<dbReference type="PANTHER" id="PTHR31829">
    <property type="entry name" value="PYRIDOXAL 5'-PHOSPHATE SYNTHASE SUBUNIT SNZ1-RELATED"/>
    <property type="match status" value="1"/>
</dbReference>
<dbReference type="GO" id="GO:0016829">
    <property type="term" value="F:lyase activity"/>
    <property type="evidence" value="ECO:0007669"/>
    <property type="project" value="UniProtKB-KW"/>
</dbReference>
<feature type="binding site" evidence="7">
    <location>
        <position position="25"/>
    </location>
    <ligand>
        <name>D-ribose 5-phosphate</name>
        <dbReference type="ChEBI" id="CHEBI:78346"/>
    </ligand>
</feature>
<evidence type="ECO:0000256" key="7">
    <source>
        <dbReference type="HAMAP-Rule" id="MF_01824"/>
    </source>
</evidence>
<comment type="subunit">
    <text evidence="7">In the presence of PdxT, forms a dodecamer of heterodimers.</text>
</comment>
<comment type="function">
    <text evidence="7">Catalyzes the formation of pyridoxal 5'-phosphate from ribose 5-phosphate (RBP), glyceraldehyde 3-phosphate (G3P) and ammonia. The ammonia is provided by the PdxT subunit. Can also use ribulose 5-phosphate and dihydroxyacetone phosphate as substrates, resulting from enzyme-catalyzed isomerization of RBP and G3P, respectively.</text>
</comment>
<comment type="catalytic activity">
    <reaction evidence="6 7">
        <text>aldehydo-D-ribose 5-phosphate + D-glyceraldehyde 3-phosphate + L-glutamine = pyridoxal 5'-phosphate + L-glutamate + phosphate + 3 H2O + H(+)</text>
        <dbReference type="Rhea" id="RHEA:31507"/>
        <dbReference type="ChEBI" id="CHEBI:15377"/>
        <dbReference type="ChEBI" id="CHEBI:15378"/>
        <dbReference type="ChEBI" id="CHEBI:29985"/>
        <dbReference type="ChEBI" id="CHEBI:43474"/>
        <dbReference type="ChEBI" id="CHEBI:58273"/>
        <dbReference type="ChEBI" id="CHEBI:58359"/>
        <dbReference type="ChEBI" id="CHEBI:59776"/>
        <dbReference type="ChEBI" id="CHEBI:597326"/>
        <dbReference type="EC" id="4.3.3.6"/>
    </reaction>
</comment>
<keyword evidence="4 7" id="KW-0456">Lyase</keyword>
<comment type="pathway">
    <text evidence="1 7">Cofactor biosynthesis; pyridoxal 5'-phosphate biosynthesis.</text>
</comment>
<evidence type="ECO:0000256" key="8">
    <source>
        <dbReference type="PROSITE-ProRule" id="PRU00481"/>
    </source>
</evidence>
<dbReference type="PANTHER" id="PTHR31829:SF0">
    <property type="entry name" value="PYRIDOXAL 5'-PHOSPHATE SYNTHASE SUBUNIT SNZ1-RELATED"/>
    <property type="match status" value="1"/>
</dbReference>
<evidence type="ECO:0000256" key="4">
    <source>
        <dbReference type="ARBA" id="ARBA00023239"/>
    </source>
</evidence>
<dbReference type="InterPro" id="IPR013785">
    <property type="entry name" value="Aldolase_TIM"/>
</dbReference>
<dbReference type="CDD" id="cd04727">
    <property type="entry name" value="pdxS"/>
    <property type="match status" value="1"/>
</dbReference>
<dbReference type="NCBIfam" id="TIGR00343">
    <property type="entry name" value="pyridoxal 5'-phosphate synthase lyase subunit PdxS"/>
    <property type="match status" value="1"/>
</dbReference>
<dbReference type="PROSITE" id="PS01235">
    <property type="entry name" value="PDXS_SNZ_1"/>
    <property type="match status" value="1"/>
</dbReference>
<dbReference type="PROSITE" id="PS51129">
    <property type="entry name" value="PDXS_SNZ_2"/>
    <property type="match status" value="1"/>
</dbReference>
<evidence type="ECO:0000313" key="10">
    <source>
        <dbReference type="EMBL" id="XAF71298.1"/>
    </source>
</evidence>
<protein>
    <recommendedName>
        <fullName evidence="7">Pyridoxal 5'-phosphate synthase subunit PdxS</fullName>
        <shortName evidence="7">PLP synthase subunit PdxS</shortName>
        <ecNumber evidence="7">4.3.3.6</ecNumber>
    </recommendedName>
    <alternativeName>
        <fullName evidence="7">Pdx1</fullName>
    </alternativeName>
</protein>
<organism evidence="10 11">
    <name type="scientific">Staphylococcus hsinchuensis</name>
    <dbReference type="NCBI Taxonomy" id="3051183"/>
    <lineage>
        <taxon>Bacteria</taxon>
        <taxon>Bacillati</taxon>
        <taxon>Bacillota</taxon>
        <taxon>Bacilli</taxon>
        <taxon>Bacillales</taxon>
        <taxon>Staphylococcaceae</taxon>
        <taxon>Staphylococcus</taxon>
    </lineage>
</organism>
<dbReference type="Proteomes" id="UP001436297">
    <property type="component" value="Chromosome"/>
</dbReference>
<evidence type="ECO:0000256" key="3">
    <source>
        <dbReference type="ARBA" id="ARBA00022898"/>
    </source>
</evidence>
<evidence type="ECO:0000313" key="11">
    <source>
        <dbReference type="Proteomes" id="UP001436297"/>
    </source>
</evidence>
<keyword evidence="11" id="KW-1185">Reference proteome</keyword>
<name>A0ABZ3EFP8_9STAP</name>
<dbReference type="InterPro" id="IPR001852">
    <property type="entry name" value="PdxS/SNZ"/>
</dbReference>
<reference evidence="10 11" key="1">
    <citation type="journal article" date="2024" name="Pathogens">
        <title>Staphylococcus hsinchuensis sp. nov., Isolated from Soymilk.</title>
        <authorList>
            <person name="Wang Y.T."/>
            <person name="Lin Y.C."/>
            <person name="Hsieh Y.H."/>
            <person name="Lin Y.T."/>
            <person name="Hamada M."/>
            <person name="Chen C.C."/>
            <person name="Liou J.S."/>
            <person name="Lee A.Y."/>
            <person name="Zhang W.L."/>
            <person name="Chen Y.T."/>
            <person name="Huang C.H."/>
        </authorList>
    </citation>
    <scope>NUCLEOTIDE SEQUENCE [LARGE SCALE GENOMIC DNA]</scope>
    <source>
        <strain evidence="10 11">H164</strain>
    </source>
</reference>
<dbReference type="RefSeq" id="WP_251518542.1">
    <property type="nucleotide sequence ID" value="NZ_CP128355.1"/>
</dbReference>
<evidence type="ECO:0000256" key="6">
    <source>
        <dbReference type="ARBA" id="ARBA00047992"/>
    </source>
</evidence>
<dbReference type="NCBIfam" id="NF003215">
    <property type="entry name" value="PRK04180.1"/>
    <property type="match status" value="1"/>
</dbReference>
<dbReference type="PIRSF" id="PIRSF029271">
    <property type="entry name" value="Pdx1"/>
    <property type="match status" value="1"/>
</dbReference>
<evidence type="ECO:0000259" key="9">
    <source>
        <dbReference type="Pfam" id="PF01680"/>
    </source>
</evidence>
<feature type="binding site" evidence="7">
    <location>
        <begin position="236"/>
        <end position="237"/>
    </location>
    <ligand>
        <name>D-ribose 5-phosphate</name>
        <dbReference type="ChEBI" id="CHEBI:78346"/>
    </ligand>
</feature>
<dbReference type="Gene3D" id="3.20.20.70">
    <property type="entry name" value="Aldolase class I"/>
    <property type="match status" value="1"/>
</dbReference>
<keyword evidence="5 7" id="KW-0704">Schiff base</keyword>
<feature type="binding site" evidence="7">
    <location>
        <position position="154"/>
    </location>
    <ligand>
        <name>D-ribose 5-phosphate</name>
        <dbReference type="ChEBI" id="CHEBI:78346"/>
    </ligand>
</feature>
<evidence type="ECO:0000256" key="2">
    <source>
        <dbReference type="ARBA" id="ARBA00007281"/>
    </source>
</evidence>
<evidence type="ECO:0000256" key="1">
    <source>
        <dbReference type="ARBA" id="ARBA00004737"/>
    </source>
</evidence>
<dbReference type="EC" id="4.3.3.6" evidence="7"/>
<sequence>MSKMTGSERVKRGMAEMQKGGVIMDVVNAEQAKIAEEAGAVAVMALERVPSDIRAAGGVARMANPNIIEEVMNAVSIPVMAKGRIGHITEARVLESMGVDYIDESEVLTPADEEYHLRKDNFTVPFVCGCRNLGEAARRIGEGAAMLRTKGEPGTGNIVEAVRHMRQVNAEVSRLTVMNDDEIMTEAKNIGAPYEVLKDIKDHGRLPVVNFAAGGVATPQDAALMMELGADGVFVGSGIFKSDDPEKFAKAIVQATTHYQDYELIGRLAKDLGTAMKGLDINELSLEERMQERGW</sequence>
<dbReference type="SUPFAM" id="SSF51366">
    <property type="entry name" value="Ribulose-phoshate binding barrel"/>
    <property type="match status" value="1"/>
</dbReference>
<keyword evidence="3 7" id="KW-0663">Pyridoxal phosphate</keyword>
<proteinExistence type="inferred from homology"/>
<dbReference type="Pfam" id="PF01680">
    <property type="entry name" value="SOR_SNZ"/>
    <property type="match status" value="1"/>
</dbReference>
<accession>A0ABZ3EFP8</accession>
<comment type="similarity">
    <text evidence="2 7 8">Belongs to the PdxS/SNZ family.</text>
</comment>
<dbReference type="EMBL" id="CP128355">
    <property type="protein sequence ID" value="XAF71298.1"/>
    <property type="molecule type" value="Genomic_DNA"/>
</dbReference>
<gene>
    <name evidence="7 10" type="primary">pdxS</name>
    <name evidence="10" type="ORF">QQM35_04170</name>
</gene>
<feature type="binding site" evidence="7">
    <location>
        <position position="215"/>
    </location>
    <ligand>
        <name>D-ribose 5-phosphate</name>
        <dbReference type="ChEBI" id="CHEBI:78346"/>
    </ligand>
</feature>
<feature type="active site" description="Schiff-base intermediate with D-ribose 5-phosphate" evidence="7">
    <location>
        <position position="82"/>
    </location>
</feature>
<evidence type="ECO:0000256" key="5">
    <source>
        <dbReference type="ARBA" id="ARBA00023270"/>
    </source>
</evidence>
<dbReference type="InterPro" id="IPR011060">
    <property type="entry name" value="RibuloseP-bd_barrel"/>
</dbReference>
<feature type="domain" description="PdxS/SNZ N-terminal" evidence="9">
    <location>
        <begin position="8"/>
        <end position="213"/>
    </location>
</feature>
<dbReference type="HAMAP" id="MF_01824">
    <property type="entry name" value="PdxS"/>
    <property type="match status" value="1"/>
</dbReference>
<dbReference type="InterPro" id="IPR033755">
    <property type="entry name" value="PdxS/SNZ_N"/>
</dbReference>
<feature type="binding site" evidence="7">
    <location>
        <position position="166"/>
    </location>
    <ligand>
        <name>D-glyceraldehyde 3-phosphate</name>
        <dbReference type="ChEBI" id="CHEBI:59776"/>
    </ligand>
</feature>